<reference evidence="2" key="1">
    <citation type="submission" date="2020-07" db="EMBL/GenBank/DDBJ databases">
        <title>Multicomponent nature underlies the extraordinary mechanical properties of spider dragline silk.</title>
        <authorList>
            <person name="Kono N."/>
            <person name="Nakamura H."/>
            <person name="Mori M."/>
            <person name="Yoshida Y."/>
            <person name="Ohtoshi R."/>
            <person name="Malay A.D."/>
            <person name="Moran D.A.P."/>
            <person name="Tomita M."/>
            <person name="Numata K."/>
            <person name="Arakawa K."/>
        </authorList>
    </citation>
    <scope>NUCLEOTIDE SEQUENCE</scope>
</reference>
<dbReference type="Proteomes" id="UP000887116">
    <property type="component" value="Unassembled WGS sequence"/>
</dbReference>
<dbReference type="AlphaFoldDB" id="A0A8X6HS14"/>
<gene>
    <name evidence="2" type="ORF">TNCT_37631</name>
</gene>
<evidence type="ECO:0000313" key="3">
    <source>
        <dbReference type="Proteomes" id="UP000887116"/>
    </source>
</evidence>
<name>A0A8X6HS14_TRICU</name>
<keyword evidence="3" id="KW-1185">Reference proteome</keyword>
<keyword evidence="1" id="KW-1133">Transmembrane helix</keyword>
<keyword evidence="1" id="KW-0812">Transmembrane</keyword>
<proteinExistence type="predicted"/>
<feature type="transmembrane region" description="Helical" evidence="1">
    <location>
        <begin position="6"/>
        <end position="23"/>
    </location>
</feature>
<evidence type="ECO:0000256" key="1">
    <source>
        <dbReference type="SAM" id="Phobius"/>
    </source>
</evidence>
<feature type="non-terminal residue" evidence="2">
    <location>
        <position position="1"/>
    </location>
</feature>
<keyword evidence="1" id="KW-0472">Membrane</keyword>
<organism evidence="2 3">
    <name type="scientific">Trichonephila clavata</name>
    <name type="common">Joro spider</name>
    <name type="synonym">Nephila clavata</name>
    <dbReference type="NCBI Taxonomy" id="2740835"/>
    <lineage>
        <taxon>Eukaryota</taxon>
        <taxon>Metazoa</taxon>
        <taxon>Ecdysozoa</taxon>
        <taxon>Arthropoda</taxon>
        <taxon>Chelicerata</taxon>
        <taxon>Arachnida</taxon>
        <taxon>Araneae</taxon>
        <taxon>Araneomorphae</taxon>
        <taxon>Entelegynae</taxon>
        <taxon>Araneoidea</taxon>
        <taxon>Nephilidae</taxon>
        <taxon>Trichonephila</taxon>
    </lineage>
</organism>
<comment type="caution">
    <text evidence="2">The sequence shown here is derived from an EMBL/GenBank/DDBJ whole genome shotgun (WGS) entry which is preliminary data.</text>
</comment>
<accession>A0A8X6HS14</accession>
<sequence>MINYGGLAFYLNWITILALFSFVKDVGASGLLEGTLDGLLGPQGIVQGLL</sequence>
<evidence type="ECO:0000313" key="2">
    <source>
        <dbReference type="EMBL" id="GFR29146.1"/>
    </source>
</evidence>
<protein>
    <submittedName>
        <fullName evidence="2">Uncharacterized protein</fullName>
    </submittedName>
</protein>
<dbReference type="EMBL" id="BMAO01029066">
    <property type="protein sequence ID" value="GFR29146.1"/>
    <property type="molecule type" value="Genomic_DNA"/>
</dbReference>